<keyword evidence="2" id="KW-1185">Reference proteome</keyword>
<reference evidence="1 2" key="1">
    <citation type="submission" date="2018-01" db="EMBL/GenBank/DDBJ databases">
        <authorList>
            <person name="Gaut B.S."/>
            <person name="Morton B.R."/>
            <person name="Clegg M.T."/>
            <person name="Duvall M.R."/>
        </authorList>
    </citation>
    <scope>NUCLEOTIDE SEQUENCE [LARGE SCALE GENOMIC DNA]</scope>
    <source>
        <strain evidence="1">GP69</strain>
    </source>
</reference>
<proteinExistence type="predicted"/>
<name>A0A2K4ZMI3_9FIRM</name>
<dbReference type="AlphaFoldDB" id="A0A2K4ZMI3"/>
<accession>A0A2K4ZMI3</accession>
<evidence type="ECO:0000313" key="2">
    <source>
        <dbReference type="Proteomes" id="UP000236311"/>
    </source>
</evidence>
<evidence type="ECO:0000313" key="1">
    <source>
        <dbReference type="EMBL" id="SOY31697.1"/>
    </source>
</evidence>
<dbReference type="OrthoDB" id="9797806at2"/>
<dbReference type="EMBL" id="OFSM01000029">
    <property type="protein sequence ID" value="SOY31697.1"/>
    <property type="molecule type" value="Genomic_DNA"/>
</dbReference>
<gene>
    <name evidence="1" type="ORF">AMURIS_04443</name>
</gene>
<protein>
    <submittedName>
        <fullName evidence="1">Uncharacterized protein</fullName>
    </submittedName>
</protein>
<organism evidence="1 2">
    <name type="scientific">Acetatifactor muris</name>
    <dbReference type="NCBI Taxonomy" id="879566"/>
    <lineage>
        <taxon>Bacteria</taxon>
        <taxon>Bacillati</taxon>
        <taxon>Bacillota</taxon>
        <taxon>Clostridia</taxon>
        <taxon>Lachnospirales</taxon>
        <taxon>Lachnospiraceae</taxon>
        <taxon>Acetatifactor</taxon>
    </lineage>
</organism>
<dbReference type="RefSeq" id="WP_103241694.1">
    <property type="nucleotide sequence ID" value="NZ_CANRXC010000031.1"/>
</dbReference>
<sequence length="82" mass="9610">MRKYGDGQDRKLIQVVCNKCGRALKVENGYLREYCFTADTVFGYFSRRDGMKHHFDLCEDCYDSLTEQFNVPVEETEALELL</sequence>
<dbReference type="Proteomes" id="UP000236311">
    <property type="component" value="Unassembled WGS sequence"/>
</dbReference>